<comment type="caution">
    <text evidence="2">The sequence shown here is derived from an EMBL/GenBank/DDBJ whole genome shotgun (WGS) entry which is preliminary data.</text>
</comment>
<protein>
    <submittedName>
        <fullName evidence="2">Uncharacterized protein</fullName>
    </submittedName>
</protein>
<feature type="region of interest" description="Disordered" evidence="1">
    <location>
        <begin position="25"/>
        <end position="46"/>
    </location>
</feature>
<accession>A0AA39C553</accession>
<sequence>MWRKSLNGVKSRRRRDRLRMICNEAYESTQPDPPSTQRASTRSLTRTRNISPMGTIAIDFLIANQVSKLSVLNSLAEQSQRFDIRNTSIDELNSHLRTLDRLWDKFDNDHDKLGQSSRRAVLNHPYMTTNVYEQAFGLYNNATQITHRHIAQIKQLQQQQ</sequence>
<evidence type="ECO:0000313" key="3">
    <source>
        <dbReference type="Proteomes" id="UP001168972"/>
    </source>
</evidence>
<dbReference type="AlphaFoldDB" id="A0AA39C553"/>
<dbReference type="EMBL" id="JAQQBR010002019">
    <property type="protein sequence ID" value="KAK0158048.1"/>
    <property type="molecule type" value="Genomic_DNA"/>
</dbReference>
<dbReference type="Proteomes" id="UP001168972">
    <property type="component" value="Unassembled WGS sequence"/>
</dbReference>
<organism evidence="2 3">
    <name type="scientific">Microctonus hyperodae</name>
    <name type="common">Parasitoid wasp</name>
    <dbReference type="NCBI Taxonomy" id="165561"/>
    <lineage>
        <taxon>Eukaryota</taxon>
        <taxon>Metazoa</taxon>
        <taxon>Ecdysozoa</taxon>
        <taxon>Arthropoda</taxon>
        <taxon>Hexapoda</taxon>
        <taxon>Insecta</taxon>
        <taxon>Pterygota</taxon>
        <taxon>Neoptera</taxon>
        <taxon>Endopterygota</taxon>
        <taxon>Hymenoptera</taxon>
        <taxon>Apocrita</taxon>
        <taxon>Ichneumonoidea</taxon>
        <taxon>Braconidae</taxon>
        <taxon>Euphorinae</taxon>
        <taxon>Microctonus</taxon>
    </lineage>
</organism>
<feature type="compositionally biased region" description="Polar residues" evidence="1">
    <location>
        <begin position="26"/>
        <end position="46"/>
    </location>
</feature>
<gene>
    <name evidence="2" type="ORF">PV327_011210</name>
</gene>
<evidence type="ECO:0000313" key="2">
    <source>
        <dbReference type="EMBL" id="KAK0158048.1"/>
    </source>
</evidence>
<keyword evidence="3" id="KW-1185">Reference proteome</keyword>
<name>A0AA39C553_MICHY</name>
<reference evidence="2" key="1">
    <citation type="journal article" date="2023" name="bioRxiv">
        <title>Scaffold-level genome assemblies of two parasitoid biocontrol wasps reveal the parthenogenesis mechanism and an associated novel virus.</title>
        <authorList>
            <person name="Inwood S."/>
            <person name="Skelly J."/>
            <person name="Guhlin J."/>
            <person name="Harrop T."/>
            <person name="Goldson S."/>
            <person name="Dearden P."/>
        </authorList>
    </citation>
    <scope>NUCLEOTIDE SEQUENCE</scope>
    <source>
        <strain evidence="2">Lincoln</strain>
        <tissue evidence="2">Whole body</tissue>
    </source>
</reference>
<feature type="non-terminal residue" evidence="2">
    <location>
        <position position="160"/>
    </location>
</feature>
<proteinExistence type="predicted"/>
<evidence type="ECO:0000256" key="1">
    <source>
        <dbReference type="SAM" id="MobiDB-lite"/>
    </source>
</evidence>
<reference evidence="2" key="2">
    <citation type="submission" date="2023-03" db="EMBL/GenBank/DDBJ databases">
        <authorList>
            <person name="Inwood S.N."/>
            <person name="Skelly J.G."/>
            <person name="Guhlin J."/>
            <person name="Harrop T.W.R."/>
            <person name="Goldson S.G."/>
            <person name="Dearden P.K."/>
        </authorList>
    </citation>
    <scope>NUCLEOTIDE SEQUENCE</scope>
    <source>
        <strain evidence="2">Lincoln</strain>
        <tissue evidence="2">Whole body</tissue>
    </source>
</reference>